<comment type="caution">
    <text evidence="4">The sequence shown here is derived from an EMBL/GenBank/DDBJ whole genome shotgun (WGS) entry which is preliminary data.</text>
</comment>
<evidence type="ECO:0000313" key="4">
    <source>
        <dbReference type="EMBL" id="MFD2616372.1"/>
    </source>
</evidence>
<accession>A0ABW5PNF0</accession>
<dbReference type="SUPFAM" id="SSF55031">
    <property type="entry name" value="Bacterial exopeptidase dimerisation domain"/>
    <property type="match status" value="1"/>
</dbReference>
<organism evidence="4 5">
    <name type="scientific">Terrilactibacillus laevilacticus</name>
    <dbReference type="NCBI Taxonomy" id="1380157"/>
    <lineage>
        <taxon>Bacteria</taxon>
        <taxon>Bacillati</taxon>
        <taxon>Bacillota</taxon>
        <taxon>Bacilli</taxon>
        <taxon>Bacillales</taxon>
        <taxon>Bacillaceae</taxon>
        <taxon>Terrilactibacillus</taxon>
    </lineage>
</organism>
<dbReference type="PANTHER" id="PTHR43808:SF17">
    <property type="entry name" value="PEPTIDASE M20"/>
    <property type="match status" value="1"/>
</dbReference>
<dbReference type="Gene3D" id="3.40.630.10">
    <property type="entry name" value="Zn peptidases"/>
    <property type="match status" value="1"/>
</dbReference>
<sequence length="418" mass="44807">MDGNKLRTVVDKDTINTIYHELIENPEVKAGLAFLEADNEQTAKEQIHLTSIPAPSFKEYDRGEFMKKQFISYGLEDVTTDSEGNIIGIRRGTESTPRIVISAHQDTVFPEGTETKATIRSGKIFAPGISDDGRGLAVLLTLLRSLNHSKIQTVGDLVFVATVGEEGLGDLRGVKALFEQDKTIDGFISIEPGTPEEIIYLATGSYRYHVTFKGPGGHSFGAFGTPSAVHAMGRAIAKLADMRVPSEPKTTFTVGTVTGGTSINTIAADATMSLDLRSSSYDELNKLKKVALSHIYSAVEEENHRWNTNSISVDINQVGDRPAGEQSKDAIIVQAAIAAVKAIGLTATLEGPSSTDSNVPISLGIPAVTLGGGGDYGHVHTLNEYFDPEDAFLGAERIFLTCLGLVGVHHVSQPLIKI</sequence>
<dbReference type="InterPro" id="IPR011650">
    <property type="entry name" value="Peptidase_M20_dimer"/>
</dbReference>
<protein>
    <submittedName>
        <fullName evidence="4">M20/M25/M40 family metallo-hydrolase</fullName>
    </submittedName>
</protein>
<evidence type="ECO:0000259" key="3">
    <source>
        <dbReference type="Pfam" id="PF07687"/>
    </source>
</evidence>
<dbReference type="InterPro" id="IPR050072">
    <property type="entry name" value="Peptidase_M20A"/>
</dbReference>
<dbReference type="InterPro" id="IPR036264">
    <property type="entry name" value="Bact_exopeptidase_dim_dom"/>
</dbReference>
<keyword evidence="5" id="KW-1185">Reference proteome</keyword>
<gene>
    <name evidence="4" type="ORF">ACFSTF_03455</name>
</gene>
<reference evidence="5" key="1">
    <citation type="journal article" date="2019" name="Int. J. Syst. Evol. Microbiol.">
        <title>The Global Catalogue of Microorganisms (GCM) 10K type strain sequencing project: providing services to taxonomists for standard genome sequencing and annotation.</title>
        <authorList>
            <consortium name="The Broad Institute Genomics Platform"/>
            <consortium name="The Broad Institute Genome Sequencing Center for Infectious Disease"/>
            <person name="Wu L."/>
            <person name="Ma J."/>
        </authorList>
    </citation>
    <scope>NUCLEOTIDE SEQUENCE [LARGE SCALE GENOMIC DNA]</scope>
    <source>
        <strain evidence="5">TISTR 2241</strain>
    </source>
</reference>
<dbReference type="Pfam" id="PF01546">
    <property type="entry name" value="Peptidase_M20"/>
    <property type="match status" value="1"/>
</dbReference>
<evidence type="ECO:0000313" key="5">
    <source>
        <dbReference type="Proteomes" id="UP001597458"/>
    </source>
</evidence>
<dbReference type="PANTHER" id="PTHR43808">
    <property type="entry name" value="ACETYLORNITHINE DEACETYLASE"/>
    <property type="match status" value="1"/>
</dbReference>
<keyword evidence="1" id="KW-0479">Metal-binding</keyword>
<dbReference type="RefSeq" id="WP_141189801.1">
    <property type="nucleotide sequence ID" value="NZ_JBHUMR010000007.1"/>
</dbReference>
<evidence type="ECO:0000256" key="2">
    <source>
        <dbReference type="ARBA" id="ARBA00022801"/>
    </source>
</evidence>
<dbReference type="Gene3D" id="3.30.70.360">
    <property type="match status" value="1"/>
</dbReference>
<dbReference type="EMBL" id="JBHUMR010000007">
    <property type="protein sequence ID" value="MFD2616372.1"/>
    <property type="molecule type" value="Genomic_DNA"/>
</dbReference>
<evidence type="ECO:0000256" key="1">
    <source>
        <dbReference type="ARBA" id="ARBA00022723"/>
    </source>
</evidence>
<dbReference type="Pfam" id="PF07687">
    <property type="entry name" value="M20_dimer"/>
    <property type="match status" value="1"/>
</dbReference>
<dbReference type="InterPro" id="IPR002933">
    <property type="entry name" value="Peptidase_M20"/>
</dbReference>
<keyword evidence="2" id="KW-0378">Hydrolase</keyword>
<dbReference type="SUPFAM" id="SSF53187">
    <property type="entry name" value="Zn-dependent exopeptidases"/>
    <property type="match status" value="1"/>
</dbReference>
<name>A0ABW5PNF0_9BACI</name>
<feature type="domain" description="Peptidase M20 dimerisation" evidence="3">
    <location>
        <begin position="204"/>
        <end position="295"/>
    </location>
</feature>
<proteinExistence type="predicted"/>
<dbReference type="Proteomes" id="UP001597458">
    <property type="component" value="Unassembled WGS sequence"/>
</dbReference>